<dbReference type="KEGG" id="pstu:UIB01_11670"/>
<dbReference type="Pfam" id="PF01925">
    <property type="entry name" value="TauE"/>
    <property type="match status" value="1"/>
</dbReference>
<protein>
    <recommendedName>
        <fullName evidence="8">Probable membrane transporter protein</fullName>
    </recommendedName>
</protein>
<organism evidence="9 10">
    <name type="scientific">Stutzerimonas stutzeri</name>
    <name type="common">Pseudomonas stutzeri</name>
    <dbReference type="NCBI Taxonomy" id="316"/>
    <lineage>
        <taxon>Bacteria</taxon>
        <taxon>Pseudomonadati</taxon>
        <taxon>Pseudomonadota</taxon>
        <taxon>Gammaproteobacteria</taxon>
        <taxon>Pseudomonadales</taxon>
        <taxon>Pseudomonadaceae</taxon>
        <taxon>Stutzerimonas</taxon>
    </lineage>
</organism>
<dbReference type="PATRIC" id="fig|316.97.peg.2338"/>
<feature type="transmembrane region" description="Helical" evidence="8">
    <location>
        <begin position="146"/>
        <end position="173"/>
    </location>
</feature>
<name>A0A023WTI5_STUST</name>
<feature type="transmembrane region" description="Helical" evidence="8">
    <location>
        <begin position="210"/>
        <end position="227"/>
    </location>
</feature>
<evidence type="ECO:0000256" key="7">
    <source>
        <dbReference type="ARBA" id="ARBA00023136"/>
    </source>
</evidence>
<evidence type="ECO:0000256" key="8">
    <source>
        <dbReference type="RuleBase" id="RU363041"/>
    </source>
</evidence>
<dbReference type="Proteomes" id="UP000025238">
    <property type="component" value="Chromosome"/>
</dbReference>
<feature type="transmembrane region" description="Helical" evidence="8">
    <location>
        <begin position="102"/>
        <end position="125"/>
    </location>
</feature>
<dbReference type="OrthoDB" id="9807082at2"/>
<keyword evidence="7 8" id="KW-0472">Membrane</keyword>
<evidence type="ECO:0000256" key="3">
    <source>
        <dbReference type="ARBA" id="ARBA00022448"/>
    </source>
</evidence>
<dbReference type="InterPro" id="IPR052017">
    <property type="entry name" value="TSUP"/>
</dbReference>
<keyword evidence="5 8" id="KW-0812">Transmembrane</keyword>
<accession>A0A023WTI5</accession>
<dbReference type="InterPro" id="IPR002781">
    <property type="entry name" value="TM_pro_TauE-like"/>
</dbReference>
<dbReference type="EMBL" id="CP007509">
    <property type="protein sequence ID" value="AHY43094.1"/>
    <property type="molecule type" value="Genomic_DNA"/>
</dbReference>
<evidence type="ECO:0000256" key="5">
    <source>
        <dbReference type="ARBA" id="ARBA00022692"/>
    </source>
</evidence>
<evidence type="ECO:0000256" key="4">
    <source>
        <dbReference type="ARBA" id="ARBA00022475"/>
    </source>
</evidence>
<evidence type="ECO:0000313" key="10">
    <source>
        <dbReference type="Proteomes" id="UP000025238"/>
    </source>
</evidence>
<evidence type="ECO:0000256" key="2">
    <source>
        <dbReference type="ARBA" id="ARBA00009142"/>
    </source>
</evidence>
<reference evidence="9 10" key="1">
    <citation type="submission" date="2014-03" db="EMBL/GenBank/DDBJ databases">
        <title>Complete genome sequence of Pseudomonas stutzeri 19SMN4.</title>
        <authorList>
            <person name="Brunet-Galmes I."/>
            <person name="Nogales B."/>
            <person name="Busquets A."/>
            <person name="Pena A."/>
            <person name="Gomila M."/>
            <person name="Garcia-Valdes E."/>
            <person name="Lalucat J."/>
            <person name="Bennasar A."/>
            <person name="Bosch R."/>
        </authorList>
    </citation>
    <scope>NUCLEOTIDE SEQUENCE [LARGE SCALE GENOMIC DNA]</scope>
    <source>
        <strain evidence="9 10">19SMN4</strain>
    </source>
</reference>
<gene>
    <name evidence="9" type="ORF">UIB01_11670</name>
</gene>
<dbReference type="PANTHER" id="PTHR30269:SF0">
    <property type="entry name" value="MEMBRANE TRANSPORTER PROTEIN YFCA-RELATED"/>
    <property type="match status" value="1"/>
</dbReference>
<dbReference type="PANTHER" id="PTHR30269">
    <property type="entry name" value="TRANSMEMBRANE PROTEIN YFCA"/>
    <property type="match status" value="1"/>
</dbReference>
<evidence type="ECO:0000313" key="9">
    <source>
        <dbReference type="EMBL" id="AHY43094.1"/>
    </source>
</evidence>
<evidence type="ECO:0000256" key="1">
    <source>
        <dbReference type="ARBA" id="ARBA00004651"/>
    </source>
</evidence>
<feature type="transmembrane region" description="Helical" evidence="8">
    <location>
        <begin position="35"/>
        <end position="61"/>
    </location>
</feature>
<keyword evidence="4 8" id="KW-1003">Cell membrane</keyword>
<feature type="transmembrane region" description="Helical" evidence="8">
    <location>
        <begin position="233"/>
        <end position="251"/>
    </location>
</feature>
<comment type="subcellular location">
    <subcellularLocation>
        <location evidence="1 8">Cell membrane</location>
        <topology evidence="1 8">Multi-pass membrane protein</topology>
    </subcellularLocation>
</comment>
<proteinExistence type="inferred from homology"/>
<dbReference type="AlphaFoldDB" id="A0A023WTI5"/>
<feature type="transmembrane region" description="Helical" evidence="8">
    <location>
        <begin position="73"/>
        <end position="96"/>
    </location>
</feature>
<keyword evidence="6 8" id="KW-1133">Transmembrane helix</keyword>
<sequence length="253" mass="26364">MDHSIATWAILLVAAFLGGGLNAIAGGGSFFTFPALVYAGVPAVAANASGTLALLPGYFASTWGYREDLRPPATLSMGALVAISLGGGAAGAALLLTTPDDVFRAIVPWLLLVATLLFAFGPWLLRRFKRDSGEDEANAMVQGFTLAVVSIYGGYFNGGLGIVLLAAFSLLGHRDINSMQGLKNLVSSVLTAIAVSVYAFGGAILWREALIMMLAATVGGYVMARVGRRLPSSFVRAVVIVTGVVMTVLFFRA</sequence>
<keyword evidence="3" id="KW-0813">Transport</keyword>
<comment type="similarity">
    <text evidence="2 8">Belongs to the 4-toluene sulfonate uptake permease (TSUP) (TC 2.A.102) family.</text>
</comment>
<evidence type="ECO:0000256" key="6">
    <source>
        <dbReference type="ARBA" id="ARBA00022989"/>
    </source>
</evidence>
<feature type="transmembrane region" description="Helical" evidence="8">
    <location>
        <begin position="185"/>
        <end position="205"/>
    </location>
</feature>
<dbReference type="GO" id="GO:0005886">
    <property type="term" value="C:plasma membrane"/>
    <property type="evidence" value="ECO:0007669"/>
    <property type="project" value="UniProtKB-SubCell"/>
</dbReference>